<proteinExistence type="predicted"/>
<evidence type="ECO:0000313" key="2">
    <source>
        <dbReference type="Proteomes" id="UP000814033"/>
    </source>
</evidence>
<dbReference type="EMBL" id="MU275948">
    <property type="protein sequence ID" value="KAI0045574.1"/>
    <property type="molecule type" value="Genomic_DNA"/>
</dbReference>
<protein>
    <submittedName>
        <fullName evidence="1">Uncharacterized protein</fullName>
    </submittedName>
</protein>
<evidence type="ECO:0000313" key="1">
    <source>
        <dbReference type="EMBL" id="KAI0045574.1"/>
    </source>
</evidence>
<reference evidence="1" key="2">
    <citation type="journal article" date="2022" name="New Phytol.">
        <title>Evolutionary transition to the ectomycorrhizal habit in the genomes of a hyperdiverse lineage of mushroom-forming fungi.</title>
        <authorList>
            <person name="Looney B."/>
            <person name="Miyauchi S."/>
            <person name="Morin E."/>
            <person name="Drula E."/>
            <person name="Courty P.E."/>
            <person name="Kohler A."/>
            <person name="Kuo A."/>
            <person name="LaButti K."/>
            <person name="Pangilinan J."/>
            <person name="Lipzen A."/>
            <person name="Riley R."/>
            <person name="Andreopoulos W."/>
            <person name="He G."/>
            <person name="Johnson J."/>
            <person name="Nolan M."/>
            <person name="Tritt A."/>
            <person name="Barry K.W."/>
            <person name="Grigoriev I.V."/>
            <person name="Nagy L.G."/>
            <person name="Hibbett D."/>
            <person name="Henrissat B."/>
            <person name="Matheny P.B."/>
            <person name="Labbe J."/>
            <person name="Martin F.M."/>
        </authorList>
    </citation>
    <scope>NUCLEOTIDE SEQUENCE</scope>
    <source>
        <strain evidence="1">FP105234-sp</strain>
    </source>
</reference>
<accession>A0ACB8RN09</accession>
<reference evidence="1" key="1">
    <citation type="submission" date="2021-02" db="EMBL/GenBank/DDBJ databases">
        <authorList>
            <consortium name="DOE Joint Genome Institute"/>
            <person name="Ahrendt S."/>
            <person name="Looney B.P."/>
            <person name="Miyauchi S."/>
            <person name="Morin E."/>
            <person name="Drula E."/>
            <person name="Courty P.E."/>
            <person name="Chicoki N."/>
            <person name="Fauchery L."/>
            <person name="Kohler A."/>
            <person name="Kuo A."/>
            <person name="Labutti K."/>
            <person name="Pangilinan J."/>
            <person name="Lipzen A."/>
            <person name="Riley R."/>
            <person name="Andreopoulos W."/>
            <person name="He G."/>
            <person name="Johnson J."/>
            <person name="Barry K.W."/>
            <person name="Grigoriev I.V."/>
            <person name="Nagy L."/>
            <person name="Hibbett D."/>
            <person name="Henrissat B."/>
            <person name="Matheny P.B."/>
            <person name="Labbe J."/>
            <person name="Martin F."/>
        </authorList>
    </citation>
    <scope>NUCLEOTIDE SEQUENCE</scope>
    <source>
        <strain evidence="1">FP105234-sp</strain>
    </source>
</reference>
<organism evidence="1 2">
    <name type="scientific">Auriscalpium vulgare</name>
    <dbReference type="NCBI Taxonomy" id="40419"/>
    <lineage>
        <taxon>Eukaryota</taxon>
        <taxon>Fungi</taxon>
        <taxon>Dikarya</taxon>
        <taxon>Basidiomycota</taxon>
        <taxon>Agaricomycotina</taxon>
        <taxon>Agaricomycetes</taxon>
        <taxon>Russulales</taxon>
        <taxon>Auriscalpiaceae</taxon>
        <taxon>Auriscalpium</taxon>
    </lineage>
</organism>
<gene>
    <name evidence="1" type="ORF">FA95DRAFT_1462509</name>
</gene>
<sequence length="136" mass="16039">TGYERLLQEALKEAEARDVARKKSMVAMQAGVVLQDMYVKRSQRQLQRQEEKQANKGKKRVLGDGFAHLLTRDAFYTAVENFEQAQEKEKLDKQARQDRRGEYREAVDLWRVQETARKARIKKKRAEYHTAVEAWQ</sequence>
<feature type="non-terminal residue" evidence="1">
    <location>
        <position position="1"/>
    </location>
</feature>
<dbReference type="Proteomes" id="UP000814033">
    <property type="component" value="Unassembled WGS sequence"/>
</dbReference>
<comment type="caution">
    <text evidence="1">The sequence shown here is derived from an EMBL/GenBank/DDBJ whole genome shotgun (WGS) entry which is preliminary data.</text>
</comment>
<name>A0ACB8RN09_9AGAM</name>
<keyword evidence="2" id="KW-1185">Reference proteome</keyword>
<feature type="non-terminal residue" evidence="1">
    <location>
        <position position="136"/>
    </location>
</feature>